<reference evidence="1 2" key="1">
    <citation type="submission" date="2021-01" db="EMBL/GenBank/DDBJ databases">
        <title>Whole genome shotgun sequence of Asanoa iriomotensis NBRC 100142.</title>
        <authorList>
            <person name="Komaki H."/>
            <person name="Tamura T."/>
        </authorList>
    </citation>
    <scope>NUCLEOTIDE SEQUENCE [LARGE SCALE GENOMIC DNA]</scope>
    <source>
        <strain evidence="1 2">NBRC 100142</strain>
    </source>
</reference>
<evidence type="ECO:0000313" key="2">
    <source>
        <dbReference type="Proteomes" id="UP000624325"/>
    </source>
</evidence>
<dbReference type="SUPFAM" id="SSF140453">
    <property type="entry name" value="EsxAB dimer-like"/>
    <property type="match status" value="1"/>
</dbReference>
<dbReference type="Proteomes" id="UP000624325">
    <property type="component" value="Unassembled WGS sequence"/>
</dbReference>
<gene>
    <name evidence="1" type="ORF">Air01nite_40080</name>
</gene>
<accession>A0ABQ4C541</accession>
<proteinExistence type="predicted"/>
<protein>
    <recommendedName>
        <fullName evidence="3">WXG100 family type VII secretion target</fullName>
    </recommendedName>
</protein>
<organism evidence="1 2">
    <name type="scientific">Asanoa iriomotensis</name>
    <dbReference type="NCBI Taxonomy" id="234613"/>
    <lineage>
        <taxon>Bacteria</taxon>
        <taxon>Bacillati</taxon>
        <taxon>Actinomycetota</taxon>
        <taxon>Actinomycetes</taxon>
        <taxon>Micromonosporales</taxon>
        <taxon>Micromonosporaceae</taxon>
        <taxon>Asanoa</taxon>
    </lineage>
</organism>
<dbReference type="Gene3D" id="1.10.287.1060">
    <property type="entry name" value="ESAT-6-like"/>
    <property type="match status" value="1"/>
</dbReference>
<evidence type="ECO:0000313" key="1">
    <source>
        <dbReference type="EMBL" id="GIF57913.1"/>
    </source>
</evidence>
<keyword evidence="2" id="KW-1185">Reference proteome</keyword>
<comment type="caution">
    <text evidence="1">The sequence shown here is derived from an EMBL/GenBank/DDBJ whole genome shotgun (WGS) entry which is preliminary data.</text>
</comment>
<dbReference type="Pfam" id="PF06013">
    <property type="entry name" value="WXG100"/>
    <property type="match status" value="1"/>
</dbReference>
<dbReference type="NCBIfam" id="TIGR03930">
    <property type="entry name" value="WXG100_ESAT6"/>
    <property type="match status" value="1"/>
</dbReference>
<name>A0ABQ4C541_9ACTN</name>
<dbReference type="EMBL" id="BONC01000027">
    <property type="protein sequence ID" value="GIF57913.1"/>
    <property type="molecule type" value="Genomic_DNA"/>
</dbReference>
<evidence type="ECO:0008006" key="3">
    <source>
        <dbReference type="Google" id="ProtNLM"/>
    </source>
</evidence>
<dbReference type="InterPro" id="IPR036689">
    <property type="entry name" value="ESAT-6-like_sf"/>
</dbReference>
<sequence length="138" mass="14764">MFSGLPNVCPEGLASASACETFANFDVRAGDVRVSQTQAQAAVMQQTAARFEQVDQSLQSMLTSLMAELAVLQTAWRGAGGRSFEQVKQQWSRDQAAIAQALRETAGAIRTAGRHYEASDSDAATRIATTSRGIQLPL</sequence>
<dbReference type="InterPro" id="IPR010310">
    <property type="entry name" value="T7SS_ESAT-6-like"/>
</dbReference>